<dbReference type="Proteomes" id="UP000070160">
    <property type="component" value="Unassembled WGS sequence"/>
</dbReference>
<dbReference type="STRING" id="1588748.HMPREF3182_00922"/>
<keyword evidence="3" id="KW-1003">Cell membrane</keyword>
<evidence type="ECO:0000256" key="4">
    <source>
        <dbReference type="ARBA" id="ARBA00022692"/>
    </source>
</evidence>
<sequence>MRLRKKMVEKPEVMIIPMIDIMFFLVVFFMLAVVGTSALHVVPVQLPVISQGQSAKDEVYVITLRQNHRLYVEDQPITLRDLSKKLSEHPKVSIVLRANKDVSYSEVMQVLDRLRQEGISRVGLGVEQRQR</sequence>
<dbReference type="Gene3D" id="3.30.420.270">
    <property type="match status" value="1"/>
</dbReference>
<dbReference type="AlphaFoldDB" id="A0A134CF51"/>
<evidence type="ECO:0000256" key="2">
    <source>
        <dbReference type="ARBA" id="ARBA00005811"/>
    </source>
</evidence>
<dbReference type="PATRIC" id="fig|1588748.3.peg.886"/>
<keyword evidence="9" id="KW-1185">Reference proteome</keyword>
<dbReference type="PANTHER" id="PTHR30558">
    <property type="entry name" value="EXBD MEMBRANE COMPONENT OF PMF-DRIVEN MACROMOLECULE IMPORT SYSTEM"/>
    <property type="match status" value="1"/>
</dbReference>
<evidence type="ECO:0000256" key="5">
    <source>
        <dbReference type="ARBA" id="ARBA00022989"/>
    </source>
</evidence>
<dbReference type="PANTHER" id="PTHR30558:SF3">
    <property type="entry name" value="BIOPOLYMER TRANSPORT PROTEIN EXBD-RELATED"/>
    <property type="match status" value="1"/>
</dbReference>
<organism evidence="8 9">
    <name type="scientific">Megasphaera hutchinsoni</name>
    <dbReference type="NCBI Taxonomy" id="1588748"/>
    <lineage>
        <taxon>Bacteria</taxon>
        <taxon>Bacillati</taxon>
        <taxon>Bacillota</taxon>
        <taxon>Negativicutes</taxon>
        <taxon>Veillonellales</taxon>
        <taxon>Veillonellaceae</taxon>
        <taxon>Megasphaera</taxon>
    </lineage>
</organism>
<evidence type="ECO:0000256" key="3">
    <source>
        <dbReference type="ARBA" id="ARBA00022475"/>
    </source>
</evidence>
<gene>
    <name evidence="8" type="ORF">HMPREF3182_00922</name>
</gene>
<reference evidence="9" key="1">
    <citation type="submission" date="2016-01" db="EMBL/GenBank/DDBJ databases">
        <authorList>
            <person name="Mitreva M."/>
            <person name="Pepin K.H."/>
            <person name="Mihindukulasuriya K.A."/>
            <person name="Fulton R."/>
            <person name="Fronick C."/>
            <person name="O'Laughlin M."/>
            <person name="Miner T."/>
            <person name="Herter B."/>
            <person name="Rosa B.A."/>
            <person name="Cordes M."/>
            <person name="Tomlinson C."/>
            <person name="Wollam A."/>
            <person name="Palsikar V.B."/>
            <person name="Mardis E.R."/>
            <person name="Wilson R.K."/>
        </authorList>
    </citation>
    <scope>NUCLEOTIDE SEQUENCE [LARGE SCALE GENOMIC DNA]</scope>
    <source>
        <strain evidence="9">KA00182</strain>
    </source>
</reference>
<proteinExistence type="inferred from homology"/>
<comment type="subcellular location">
    <subcellularLocation>
        <location evidence="1">Cell membrane</location>
        <topology evidence="1">Single-pass membrane protein</topology>
    </subcellularLocation>
    <subcellularLocation>
        <location evidence="7">Cell membrane</location>
        <topology evidence="7">Single-pass type II membrane protein</topology>
    </subcellularLocation>
</comment>
<name>A0A134CF51_9FIRM</name>
<dbReference type="InterPro" id="IPR003400">
    <property type="entry name" value="ExbD"/>
</dbReference>
<evidence type="ECO:0000256" key="1">
    <source>
        <dbReference type="ARBA" id="ARBA00004162"/>
    </source>
</evidence>
<evidence type="ECO:0000313" key="8">
    <source>
        <dbReference type="EMBL" id="KXB90841.1"/>
    </source>
</evidence>
<dbReference type="GO" id="GO:0015031">
    <property type="term" value="P:protein transport"/>
    <property type="evidence" value="ECO:0007669"/>
    <property type="project" value="UniProtKB-KW"/>
</dbReference>
<comment type="similarity">
    <text evidence="2 7">Belongs to the ExbD/TolR family.</text>
</comment>
<keyword evidence="7" id="KW-0653">Protein transport</keyword>
<keyword evidence="6" id="KW-0472">Membrane</keyword>
<keyword evidence="5" id="KW-1133">Transmembrane helix</keyword>
<protein>
    <submittedName>
        <fullName evidence="8">Transport energizing protein, ExbD/TolR family</fullName>
    </submittedName>
</protein>
<comment type="caution">
    <text evidence="8">The sequence shown here is derived from an EMBL/GenBank/DDBJ whole genome shotgun (WGS) entry which is preliminary data.</text>
</comment>
<evidence type="ECO:0000256" key="6">
    <source>
        <dbReference type="ARBA" id="ARBA00023136"/>
    </source>
</evidence>
<dbReference type="GO" id="GO:0022857">
    <property type="term" value="F:transmembrane transporter activity"/>
    <property type="evidence" value="ECO:0007669"/>
    <property type="project" value="InterPro"/>
</dbReference>
<evidence type="ECO:0000256" key="7">
    <source>
        <dbReference type="RuleBase" id="RU003879"/>
    </source>
</evidence>
<dbReference type="GO" id="GO:0005886">
    <property type="term" value="C:plasma membrane"/>
    <property type="evidence" value="ECO:0007669"/>
    <property type="project" value="UniProtKB-SubCell"/>
</dbReference>
<evidence type="ECO:0000313" key="9">
    <source>
        <dbReference type="Proteomes" id="UP000070160"/>
    </source>
</evidence>
<dbReference type="EMBL" id="LSDT01000043">
    <property type="protein sequence ID" value="KXB90841.1"/>
    <property type="molecule type" value="Genomic_DNA"/>
</dbReference>
<keyword evidence="4 7" id="KW-0812">Transmembrane</keyword>
<dbReference type="RefSeq" id="WP_062485652.1">
    <property type="nucleotide sequence ID" value="NZ_KQ960952.1"/>
</dbReference>
<accession>A0A134CF51</accession>
<keyword evidence="7" id="KW-0813">Transport</keyword>
<dbReference type="Pfam" id="PF02472">
    <property type="entry name" value="ExbD"/>
    <property type="match status" value="1"/>
</dbReference>